<dbReference type="PANTHER" id="PTHR42924:SF3">
    <property type="entry name" value="POLYMERASE_HISTIDINOL PHOSPHATASE N-TERMINAL DOMAIN-CONTAINING PROTEIN"/>
    <property type="match status" value="1"/>
</dbReference>
<evidence type="ECO:0000259" key="1">
    <source>
        <dbReference type="SMART" id="SM00481"/>
    </source>
</evidence>
<dbReference type="OrthoDB" id="9804333at2"/>
<protein>
    <submittedName>
        <fullName evidence="2">3',5'-nucleoside bisphosphate phosphatase</fullName>
    </submittedName>
</protein>
<feature type="domain" description="Polymerase/histidinol phosphatase N-terminal" evidence="1">
    <location>
        <begin position="2"/>
        <end position="66"/>
    </location>
</feature>
<dbReference type="CDD" id="cd07438">
    <property type="entry name" value="PHP_HisPPase_AMP"/>
    <property type="match status" value="1"/>
</dbReference>
<dbReference type="InterPro" id="IPR016195">
    <property type="entry name" value="Pol/histidinol_Pase-like"/>
</dbReference>
<dbReference type="KEGG" id="psuf:A1sIA56_05050"/>
<dbReference type="InterPro" id="IPR004013">
    <property type="entry name" value="PHP_dom"/>
</dbReference>
<dbReference type="GO" id="GO:0004534">
    <property type="term" value="F:5'-3' RNA exonuclease activity"/>
    <property type="evidence" value="ECO:0007669"/>
    <property type="project" value="TreeGrafter"/>
</dbReference>
<dbReference type="Proteomes" id="UP000217215">
    <property type="component" value="Chromosome"/>
</dbReference>
<dbReference type="GO" id="GO:0035312">
    <property type="term" value="F:5'-3' DNA exonuclease activity"/>
    <property type="evidence" value="ECO:0007669"/>
    <property type="project" value="TreeGrafter"/>
</dbReference>
<dbReference type="SMART" id="SM00481">
    <property type="entry name" value="POLIIIAc"/>
    <property type="match status" value="1"/>
</dbReference>
<dbReference type="EMBL" id="CP016773">
    <property type="protein sequence ID" value="ASY16258.1"/>
    <property type="molecule type" value="Genomic_DNA"/>
</dbReference>
<dbReference type="SUPFAM" id="SSF89550">
    <property type="entry name" value="PHP domain-like"/>
    <property type="match status" value="1"/>
</dbReference>
<name>A0A249KHG8_9ACTN</name>
<dbReference type="RefSeq" id="WP_095673842.1">
    <property type="nucleotide sequence ID" value="NZ_CP016773.1"/>
</dbReference>
<dbReference type="InterPro" id="IPR052018">
    <property type="entry name" value="PHP_domain"/>
</dbReference>
<gene>
    <name evidence="2" type="ORF">A1sIA56_05050</name>
</gene>
<dbReference type="PANTHER" id="PTHR42924">
    <property type="entry name" value="EXONUCLEASE"/>
    <property type="match status" value="1"/>
</dbReference>
<dbReference type="Pfam" id="PF02811">
    <property type="entry name" value="PHP"/>
    <property type="match status" value="1"/>
</dbReference>
<proteinExistence type="predicted"/>
<dbReference type="Gene3D" id="1.10.150.650">
    <property type="match status" value="1"/>
</dbReference>
<dbReference type="InterPro" id="IPR003141">
    <property type="entry name" value="Pol/His_phosphatase_N"/>
</dbReference>
<dbReference type="Gene3D" id="3.20.20.140">
    <property type="entry name" value="Metal-dependent hydrolases"/>
    <property type="match status" value="1"/>
</dbReference>
<keyword evidence="3" id="KW-1185">Reference proteome</keyword>
<evidence type="ECO:0000313" key="2">
    <source>
        <dbReference type="EMBL" id="ASY16258.1"/>
    </source>
</evidence>
<sequence>MIDLHTHTTCSDGTDSPFSLVKKALAAGITTLAITDHDSTAGWAEAVTAIQPQIELVLGAEVSCLTTDGISVHMLGLLFDGEDREMQQMLADSRDTRLPRMRKMVELLSADGINISLDDVYRATPEGATVGRPHLADALVANGVVASRDEAFLDLLNNDSKYYVTHAAPTPEDAIRTIRKAGGVAVIAHPFASRRGQTITASTFADLVAAGLNGIEVHHRDQNAQEQETLIAIARELSLVTTGSSDYHGTGKLNGLAENTTHQAQWEQLESLANARRVVKK</sequence>
<accession>A0A249KHG8</accession>
<reference evidence="2 3" key="1">
    <citation type="submission" date="2016-07" db="EMBL/GenBank/DDBJ databases">
        <title>High microdiversification within the ubiquitous acI lineage of Actinobacteria.</title>
        <authorList>
            <person name="Neuenschwander S.M."/>
            <person name="Salcher M."/>
            <person name="Ghai R."/>
            <person name="Pernthaler J."/>
        </authorList>
    </citation>
    <scope>NUCLEOTIDE SEQUENCE [LARGE SCALE GENOMIC DNA]</scope>
    <source>
        <strain evidence="2">MMS-IA-56</strain>
    </source>
</reference>
<evidence type="ECO:0000313" key="3">
    <source>
        <dbReference type="Proteomes" id="UP000217215"/>
    </source>
</evidence>
<organism evidence="2 3">
    <name type="scientific">Candidatus Planktophila sulfonica</name>
    <dbReference type="NCBI Taxonomy" id="1884904"/>
    <lineage>
        <taxon>Bacteria</taxon>
        <taxon>Bacillati</taxon>
        <taxon>Actinomycetota</taxon>
        <taxon>Actinomycetes</taxon>
        <taxon>Candidatus Nanopelagicales</taxon>
        <taxon>Candidatus Nanopelagicaceae</taxon>
        <taxon>Candidatus Planktophila</taxon>
    </lineage>
</organism>
<dbReference type="AlphaFoldDB" id="A0A249KHG8"/>